<reference evidence="1 2" key="1">
    <citation type="journal article" date="2024" name="G3 (Bethesda)">
        <title>Genome assembly of Hibiscus sabdariffa L. provides insights into metabolisms of medicinal natural products.</title>
        <authorList>
            <person name="Kim T."/>
        </authorList>
    </citation>
    <scope>NUCLEOTIDE SEQUENCE [LARGE SCALE GENOMIC DNA]</scope>
    <source>
        <strain evidence="1">TK-2024</strain>
        <tissue evidence="1">Old leaves</tissue>
    </source>
</reference>
<dbReference type="Proteomes" id="UP001396334">
    <property type="component" value="Unassembled WGS sequence"/>
</dbReference>
<accession>A0ABR2SPC5</accession>
<dbReference type="EMBL" id="JBBPBN010000013">
    <property type="protein sequence ID" value="KAK9026829.1"/>
    <property type="molecule type" value="Genomic_DNA"/>
</dbReference>
<name>A0ABR2SPC5_9ROSI</name>
<comment type="caution">
    <text evidence="1">The sequence shown here is derived from an EMBL/GenBank/DDBJ whole genome shotgun (WGS) entry which is preliminary data.</text>
</comment>
<proteinExistence type="predicted"/>
<sequence>MTNANLNSIFDEVADEAGVEILVICDRLLPGSILYLKAWKHMEAPKGRKTSKRRKLTSTEYDVMECNDGGARVSSTRQMMSEMLQQVNSEVNELKEVVSMRIEK</sequence>
<organism evidence="1 2">
    <name type="scientific">Hibiscus sabdariffa</name>
    <name type="common">roselle</name>
    <dbReference type="NCBI Taxonomy" id="183260"/>
    <lineage>
        <taxon>Eukaryota</taxon>
        <taxon>Viridiplantae</taxon>
        <taxon>Streptophyta</taxon>
        <taxon>Embryophyta</taxon>
        <taxon>Tracheophyta</taxon>
        <taxon>Spermatophyta</taxon>
        <taxon>Magnoliopsida</taxon>
        <taxon>eudicotyledons</taxon>
        <taxon>Gunneridae</taxon>
        <taxon>Pentapetalae</taxon>
        <taxon>rosids</taxon>
        <taxon>malvids</taxon>
        <taxon>Malvales</taxon>
        <taxon>Malvaceae</taxon>
        <taxon>Malvoideae</taxon>
        <taxon>Hibiscus</taxon>
    </lineage>
</organism>
<protein>
    <submittedName>
        <fullName evidence="1">Uncharacterized protein</fullName>
    </submittedName>
</protein>
<evidence type="ECO:0000313" key="2">
    <source>
        <dbReference type="Proteomes" id="UP001396334"/>
    </source>
</evidence>
<gene>
    <name evidence="1" type="ORF">V6N11_039662</name>
</gene>
<keyword evidence="2" id="KW-1185">Reference proteome</keyword>
<evidence type="ECO:0000313" key="1">
    <source>
        <dbReference type="EMBL" id="KAK9026829.1"/>
    </source>
</evidence>